<dbReference type="SUPFAM" id="SSF52540">
    <property type="entry name" value="P-loop containing nucleoside triphosphate hydrolases"/>
    <property type="match status" value="1"/>
</dbReference>
<dbReference type="OrthoDB" id="5486659at2"/>
<dbReference type="EMBL" id="FNQE01000024">
    <property type="protein sequence ID" value="SDZ20344.1"/>
    <property type="molecule type" value="Genomic_DNA"/>
</dbReference>
<dbReference type="PANTHER" id="PTHR34301">
    <property type="entry name" value="DNA-BINDING PROTEIN-RELATED"/>
    <property type="match status" value="1"/>
</dbReference>
<proteinExistence type="predicted"/>
<dbReference type="Gene3D" id="3.40.50.300">
    <property type="entry name" value="P-loop containing nucleotide triphosphate hydrolases"/>
    <property type="match status" value="1"/>
</dbReference>
<name>A0A1H3R3I0_9FIRM</name>
<dbReference type="PANTHER" id="PTHR34301:SF8">
    <property type="entry name" value="ATPASE DOMAIN-CONTAINING PROTEIN"/>
    <property type="match status" value="1"/>
</dbReference>
<keyword evidence="2" id="KW-1185">Reference proteome</keyword>
<evidence type="ECO:0000313" key="2">
    <source>
        <dbReference type="Proteomes" id="UP000198625"/>
    </source>
</evidence>
<dbReference type="Proteomes" id="UP000198625">
    <property type="component" value="Unassembled WGS sequence"/>
</dbReference>
<evidence type="ECO:0000313" key="1">
    <source>
        <dbReference type="EMBL" id="SDZ20344.1"/>
    </source>
</evidence>
<reference evidence="2" key="1">
    <citation type="submission" date="2016-10" db="EMBL/GenBank/DDBJ databases">
        <authorList>
            <person name="Varghese N."/>
            <person name="Submissions S."/>
        </authorList>
    </citation>
    <scope>NUCLEOTIDE SEQUENCE [LARGE SCALE GENOMIC DNA]</scope>
    <source>
        <strain evidence="2">DSM 21650</strain>
    </source>
</reference>
<sequence>MFNKDEKNNFPEIISNFQKIILDGKFNESISYIQNQKYIKRISLEYFPSFTRNSVGKELDNNHYVKMDSSDRLFFYLIMLFFSPRYAKTWKHIFNHYNYEKINGLDLLEQKKCGYMVYIYFLELIKNPKDYDYKILKDFCKVNNFWIEAQSANFKEMKITKDNDKKKELIYFFADNIEKLNNEPIYGEFDKKTFIKSVTDYIDVIKNSILDEGLMHKVSAIKYGNEGDLDNAFENMKRAYEAGVSSRTIFEWASENSYLPQLKEYLNTRYKIDPSLKDVYQMINLCDLMLSIQGIEIAELKKYVIRFVKRYPNPPGDKELGEFNICLSKYNKQIWGLEIYTILHKTFPGDRYIKKTNADLLIEMENQLDEAVFLYYDAFIQFKNEKKFNLKPFRKVAITCILKDRNDLTQMLLTLLDGENNKLWIRTKKNFNTLIVLGRKINEKNNKSKVNLFNEFCIAVDKGSLTGIIYSICRYDNEFLLNYDEVKEILSNYNQYELKKSLLKFFVEYDLHSELNIESILSLIKTTSFKMYEILKDINDKYRSEVYLLEPYVEKILTNRLTACYGELFPLLEAEERARIKEIVTLLMVELFGFNQLYKYKYPEFIGVLNIPEEKKKEKILELTNTCLKYYNDNPDYFIGYGQMLMKIKQWREALLNFKEANNPKFVEVFDRSDSALVSENICKLYIMAEEGRIDYNIKELSYVLKAISIVVKMDSNHVTLNKLEELFRDKNDPLIHVISSFNYALENKSIEAVREINKVKFFLGELYNSCFNMINSLLIGVENEITEDINSPQEEIASTEEYLIDDYLTTYNDDYDLDKFFALTHDSSMFLSTKDFLNFVPYLALEIENFKLSVDMYEILKLEIKDRYNVNILDELELKSLSNKSLQVIKAAVEKDNIKDFCEFVLKYIEINSIILEKNKLYIPLLHLSFEALLVTYYSSKIGVDWKISFDTAIDNILVAYKSINDSKELFENLKFTKYICTFFKLQENGYLNKIAPYNLDAFKKFVHIWRLKLSYNNIINTVDKRRVIEEIKNEILTIRESFTEIKNNKYRKKYISICDNLDLACIKERERLRKRVNLQCKLLNNMDSLGLETVLHFHVKNTGEAIANELSASIELRKGIELIESKYLNLGGLRKNKGTSFKFDYCFSEAGDYVSIITLKYIEDGEGDYYTCEIPIRIEDRINKFQRTPTYLYLTAPAGAESTYFYGREEEINDIHDNFLDLKRGDHSFFIHGLRRVGKSSLLNYVKTSLNERCYSVLCNADSGILPKTTDELIYKLFVSKIIDSFKYDYGIDLGEVSLEEFSMGSGDSMEKFDAFLRKIEENIGEKSLIILIDEFEGLLRSFNNSVENILPDLRRIALDRLRKTCFIFAGGEDIVNRTEVTVARIADSSRRIRLGFLDKAAAINLIKEPVNEYLVYTDESIESIMQYTKGHPYYIVQICLKILDKLNKEKKENTVYPLDVEFAVQEILKGSDLFINIEEIIVDPCERAIIILLGRFLKHDNDSLDIKKLIEIFKVIDTEYNLEGRFFKDYIKGSADKLVEKNILEKATEKDVASYKFTLELWRLWYKNVSGAKWKEWLEANDMQILCGIDEIEEINRII</sequence>
<accession>A0A1H3R3I0</accession>
<dbReference type="STRING" id="415015.SAMN05660462_02211"/>
<protein>
    <submittedName>
        <fullName evidence="1">AAA ATPase domain-containing protein</fullName>
    </submittedName>
</protein>
<dbReference type="RefSeq" id="WP_091731141.1">
    <property type="nucleotide sequence ID" value="NZ_FNQE01000024.1"/>
</dbReference>
<organism evidence="1 2">
    <name type="scientific">Proteiniborus ethanoligenes</name>
    <dbReference type="NCBI Taxonomy" id="415015"/>
    <lineage>
        <taxon>Bacteria</taxon>
        <taxon>Bacillati</taxon>
        <taxon>Bacillota</taxon>
        <taxon>Clostridia</taxon>
        <taxon>Eubacteriales</taxon>
        <taxon>Proteiniborus</taxon>
    </lineage>
</organism>
<gene>
    <name evidence="1" type="ORF">SAMN05660462_02211</name>
</gene>
<dbReference type="InterPro" id="IPR027417">
    <property type="entry name" value="P-loop_NTPase"/>
</dbReference>